<evidence type="ECO:0000259" key="4">
    <source>
        <dbReference type="PROSITE" id="PS01124"/>
    </source>
</evidence>
<keyword evidence="3" id="KW-0804">Transcription</keyword>
<dbReference type="Gene3D" id="1.10.10.60">
    <property type="entry name" value="Homeodomain-like"/>
    <property type="match status" value="2"/>
</dbReference>
<dbReference type="InterPro" id="IPR020449">
    <property type="entry name" value="Tscrpt_reg_AraC-type_HTH"/>
</dbReference>
<dbReference type="GO" id="GO:0003700">
    <property type="term" value="F:DNA-binding transcription factor activity"/>
    <property type="evidence" value="ECO:0007669"/>
    <property type="project" value="InterPro"/>
</dbReference>
<dbReference type="Proteomes" id="UP000619457">
    <property type="component" value="Unassembled WGS sequence"/>
</dbReference>
<evidence type="ECO:0000313" key="5">
    <source>
        <dbReference type="EMBL" id="GGZ40077.1"/>
    </source>
</evidence>
<name>A0A918QCU3_9BACT</name>
<dbReference type="InterPro" id="IPR018060">
    <property type="entry name" value="HTH_AraC"/>
</dbReference>
<dbReference type="InterPro" id="IPR018062">
    <property type="entry name" value="HTH_AraC-typ_CS"/>
</dbReference>
<dbReference type="SUPFAM" id="SSF51182">
    <property type="entry name" value="RmlC-like cupins"/>
    <property type="match status" value="1"/>
</dbReference>
<dbReference type="SUPFAM" id="SSF46689">
    <property type="entry name" value="Homeodomain-like"/>
    <property type="match status" value="2"/>
</dbReference>
<organism evidence="5 6">
    <name type="scientific">Echinicola pacifica</name>
    <dbReference type="NCBI Taxonomy" id="346377"/>
    <lineage>
        <taxon>Bacteria</taxon>
        <taxon>Pseudomonadati</taxon>
        <taxon>Bacteroidota</taxon>
        <taxon>Cytophagia</taxon>
        <taxon>Cytophagales</taxon>
        <taxon>Cyclobacteriaceae</taxon>
        <taxon>Echinicola</taxon>
    </lineage>
</organism>
<dbReference type="PROSITE" id="PS00041">
    <property type="entry name" value="HTH_ARAC_FAMILY_1"/>
    <property type="match status" value="1"/>
</dbReference>
<dbReference type="GO" id="GO:0043565">
    <property type="term" value="F:sequence-specific DNA binding"/>
    <property type="evidence" value="ECO:0007669"/>
    <property type="project" value="InterPro"/>
</dbReference>
<reference evidence="5" key="1">
    <citation type="journal article" date="2014" name="Int. J. Syst. Evol. Microbiol.">
        <title>Complete genome sequence of Corynebacterium casei LMG S-19264T (=DSM 44701T), isolated from a smear-ripened cheese.</title>
        <authorList>
            <consortium name="US DOE Joint Genome Institute (JGI-PGF)"/>
            <person name="Walter F."/>
            <person name="Albersmeier A."/>
            <person name="Kalinowski J."/>
            <person name="Ruckert C."/>
        </authorList>
    </citation>
    <scope>NUCLEOTIDE SEQUENCE</scope>
    <source>
        <strain evidence="5">KCTC 12368</strain>
    </source>
</reference>
<dbReference type="InterPro" id="IPR014710">
    <property type="entry name" value="RmlC-like_jellyroll"/>
</dbReference>
<proteinExistence type="predicted"/>
<keyword evidence="2" id="KW-0238">DNA-binding</keyword>
<feature type="domain" description="HTH araC/xylS-type" evidence="4">
    <location>
        <begin position="187"/>
        <end position="285"/>
    </location>
</feature>
<dbReference type="SMART" id="SM00342">
    <property type="entry name" value="HTH_ARAC"/>
    <property type="match status" value="1"/>
</dbReference>
<dbReference type="PROSITE" id="PS01124">
    <property type="entry name" value="HTH_ARAC_FAMILY_2"/>
    <property type="match status" value="1"/>
</dbReference>
<dbReference type="PANTHER" id="PTHR43280">
    <property type="entry name" value="ARAC-FAMILY TRANSCRIPTIONAL REGULATOR"/>
    <property type="match status" value="1"/>
</dbReference>
<evidence type="ECO:0000256" key="3">
    <source>
        <dbReference type="ARBA" id="ARBA00023163"/>
    </source>
</evidence>
<evidence type="ECO:0000256" key="1">
    <source>
        <dbReference type="ARBA" id="ARBA00023015"/>
    </source>
</evidence>
<gene>
    <name evidence="5" type="ORF">GCM10007049_36860</name>
</gene>
<dbReference type="EMBL" id="BMWX01000009">
    <property type="protein sequence ID" value="GGZ40077.1"/>
    <property type="molecule type" value="Genomic_DNA"/>
</dbReference>
<dbReference type="InterPro" id="IPR009057">
    <property type="entry name" value="Homeodomain-like_sf"/>
</dbReference>
<comment type="caution">
    <text evidence="5">The sequence shown here is derived from an EMBL/GenBank/DDBJ whole genome shotgun (WGS) entry which is preliminary data.</text>
</comment>
<dbReference type="AlphaFoldDB" id="A0A918QCU3"/>
<sequence>MKLILKNAENVVNERVNICKKEIPCLDSSWHYHAQYELLYISQSSGIRFVGDSVSQFSPGDLVLVGPYLPHLWRNDVSFYEENNYENQVKTIIMKFTNDFIGNGTFKNPEFSEIDKLLDLSKFGVCFGKSISEELHEELIRIPELNPAMQSIKLLEILSRLSVTTDKNVLSSSDMRQYTTENSQRLDTVLKYISDNYASNITLEDIADVACMTTNSFCRFFKKLTNKSFTQFLNEVRIRNASRLLIQDDLLVSEICYIVGYNSITNFNNQFKQIMGCTPKQFRKSV</sequence>
<dbReference type="Gene3D" id="2.60.120.10">
    <property type="entry name" value="Jelly Rolls"/>
    <property type="match status" value="1"/>
</dbReference>
<dbReference type="RefSeq" id="WP_018476008.1">
    <property type="nucleotide sequence ID" value="NZ_BMWX01000009.1"/>
</dbReference>
<keyword evidence="6" id="KW-1185">Reference proteome</keyword>
<evidence type="ECO:0000313" key="6">
    <source>
        <dbReference type="Proteomes" id="UP000619457"/>
    </source>
</evidence>
<dbReference type="InterPro" id="IPR011051">
    <property type="entry name" value="RmlC_Cupin_sf"/>
</dbReference>
<keyword evidence="1" id="KW-0805">Transcription regulation</keyword>
<dbReference type="Pfam" id="PF12833">
    <property type="entry name" value="HTH_18"/>
    <property type="match status" value="1"/>
</dbReference>
<evidence type="ECO:0000256" key="2">
    <source>
        <dbReference type="ARBA" id="ARBA00023125"/>
    </source>
</evidence>
<dbReference type="PRINTS" id="PR00032">
    <property type="entry name" value="HTHARAC"/>
</dbReference>
<reference evidence="5" key="2">
    <citation type="submission" date="2020-09" db="EMBL/GenBank/DDBJ databases">
        <authorList>
            <person name="Sun Q."/>
            <person name="Kim S."/>
        </authorList>
    </citation>
    <scope>NUCLEOTIDE SEQUENCE</scope>
    <source>
        <strain evidence="5">KCTC 12368</strain>
    </source>
</reference>
<accession>A0A918QCU3</accession>
<protein>
    <submittedName>
        <fullName evidence="5">AraC family transcriptional regulator</fullName>
    </submittedName>
</protein>
<dbReference type="PANTHER" id="PTHR43280:SF27">
    <property type="entry name" value="TRANSCRIPTIONAL REGULATOR MTLR"/>
    <property type="match status" value="1"/>
</dbReference>